<sequence length="187" mass="19435">MRRAAAPGRRYRGRMRVPYFEPVVGAAWWTIGAAALDGGVGTVVLAAGLGVTGVLVQALRTRYGPGEPLRRGGRGRFLRLLGVTAALVAVAVTALGRFSWGELAVPVAAAMIGVALMMLSSQLDERSLLALGGALMVLGATGALLALGTAGGLYPQGMVGLVAGGLFWLTSAHRAGLLREVRYRVRR</sequence>
<name>A0ABP3ZZZ6_9PSEU</name>
<accession>A0ABP3ZZZ6</accession>
<keyword evidence="1" id="KW-0812">Transmembrane</keyword>
<keyword evidence="3" id="KW-1185">Reference proteome</keyword>
<dbReference type="EMBL" id="BAAAHP010000040">
    <property type="protein sequence ID" value="GAA0928616.1"/>
    <property type="molecule type" value="Genomic_DNA"/>
</dbReference>
<dbReference type="Proteomes" id="UP001499967">
    <property type="component" value="Unassembled WGS sequence"/>
</dbReference>
<reference evidence="3" key="1">
    <citation type="journal article" date="2019" name="Int. J. Syst. Evol. Microbiol.">
        <title>The Global Catalogue of Microorganisms (GCM) 10K type strain sequencing project: providing services to taxonomists for standard genome sequencing and annotation.</title>
        <authorList>
            <consortium name="The Broad Institute Genomics Platform"/>
            <consortium name="The Broad Institute Genome Sequencing Center for Infectious Disease"/>
            <person name="Wu L."/>
            <person name="Ma J."/>
        </authorList>
    </citation>
    <scope>NUCLEOTIDE SEQUENCE [LARGE SCALE GENOMIC DNA]</scope>
    <source>
        <strain evidence="3">JCM 11117</strain>
    </source>
</reference>
<evidence type="ECO:0000313" key="3">
    <source>
        <dbReference type="Proteomes" id="UP001499967"/>
    </source>
</evidence>
<evidence type="ECO:0000313" key="2">
    <source>
        <dbReference type="EMBL" id="GAA0928616.1"/>
    </source>
</evidence>
<feature type="transmembrane region" description="Helical" evidence="1">
    <location>
        <begin position="26"/>
        <end position="56"/>
    </location>
</feature>
<keyword evidence="1" id="KW-1133">Transmembrane helix</keyword>
<keyword evidence="1" id="KW-0472">Membrane</keyword>
<feature type="transmembrane region" description="Helical" evidence="1">
    <location>
        <begin position="77"/>
        <end position="97"/>
    </location>
</feature>
<evidence type="ECO:0000256" key="1">
    <source>
        <dbReference type="SAM" id="Phobius"/>
    </source>
</evidence>
<organism evidence="2 3">
    <name type="scientific">Pseudonocardia zijingensis</name>
    <dbReference type="NCBI Taxonomy" id="153376"/>
    <lineage>
        <taxon>Bacteria</taxon>
        <taxon>Bacillati</taxon>
        <taxon>Actinomycetota</taxon>
        <taxon>Actinomycetes</taxon>
        <taxon>Pseudonocardiales</taxon>
        <taxon>Pseudonocardiaceae</taxon>
        <taxon>Pseudonocardia</taxon>
    </lineage>
</organism>
<feature type="transmembrane region" description="Helical" evidence="1">
    <location>
        <begin position="103"/>
        <end position="121"/>
    </location>
</feature>
<protein>
    <submittedName>
        <fullName evidence="2">Uncharacterized protein</fullName>
    </submittedName>
</protein>
<feature type="transmembrane region" description="Helical" evidence="1">
    <location>
        <begin position="153"/>
        <end position="177"/>
    </location>
</feature>
<feature type="transmembrane region" description="Helical" evidence="1">
    <location>
        <begin position="128"/>
        <end position="147"/>
    </location>
</feature>
<comment type="caution">
    <text evidence="2">The sequence shown here is derived from an EMBL/GenBank/DDBJ whole genome shotgun (WGS) entry which is preliminary data.</text>
</comment>
<proteinExistence type="predicted"/>
<gene>
    <name evidence="2" type="ORF">GCM10009559_15090</name>
</gene>